<evidence type="ECO:0000259" key="4">
    <source>
        <dbReference type="PROSITE" id="PS50837"/>
    </source>
</evidence>
<evidence type="ECO:0000313" key="6">
    <source>
        <dbReference type="Proteomes" id="UP001378592"/>
    </source>
</evidence>
<evidence type="ECO:0000256" key="1">
    <source>
        <dbReference type="ARBA" id="ARBA00022737"/>
    </source>
</evidence>
<sequence>MTRSSPTSVEKDPTRMRLDGGEFEYKLAGLASARLRAEREHRPELDLQFSVYSNMQGANPFDDLVIHLKWVEGKKERRMNYFVQLKHSERYDKVVTRNDLTSKRCSKRTKNFNLRKYFEGYQSIIQNAKSSTEVDHNQRVLSEWIREECRFVLFTTRNLIQLNCHDAETTLPDFPFHYVLSTGQGEIFSFGEHNPLFWNMYEGEPECHVFRTEFLPRLLIFGGQAHASQLDQLIQIALTNAVGGAMPREELFLSKYLCFLRKWWDSAHCISESSKELEKIIQYFVNDNAEFVSLQFQPRLYQELKCRLEKHNVTLNIVPEISTRLRSSKIKRVMDENYPDRYLILTESSFRDYPEGTLESVVRNSCEELVLNVDDMDIRMQNFVARILNERKCKVRILQSQLNSKIENFITTHTGQCVQFLDNYWTLDHLSHYEQKRLLDRLVLVQGEETTLARLEGVWPSLRRGVGGATLDALACGDEVSLGAPMTLPDPFYIPRTVQHKAVLHNTLWKMHSPDDVFLLNGFPEEVLRELRLPTSSWEEWDVLGESPSRVLRLSRDLSESKDTPSKKRIKTKWSVWTDAANTDALMFFESNNVHWLTYEGEEIVWLETRGNHEVLRSYLKNIDSHCNVSPVCTHYDVDDFIDWRGVFLLTGDPGMGKSTFLSQLAYIVKKKNPFHWVAVLRLNEGRLLENMGIINQESIVDLLHRASNVRVSLDNNSTKNFLRDNLLQSGNISIFVDGVDDVCPIHKSKLLSVLKFLLQKTNFQRVWIAGRTMLEEDLGRATRSLPFTLRPFSAEDQKRYLLAYWGGDSDETDGEEFQSTVDQLVDDVRSATQHNGRSLCDVPLYSHVLAVAYRNDHSLLQNVASPQSSNSKRKRINLLTLIKKFVEETRKVYWQKVDISVGLHRWATKLEVEFQREHQMCAAFVSFCGSDLLGDFMTVIAKEVEELSEDCERERTGIITKFVDGKPQFIHKVFAEYFSAQWLVGHYAQLERDALLALFGGRYEDVRGFFDALLCDGMLLHEAALAGSVDGLKAALRRGAKVDAEDRGGRRALHLAAARGRAEAVAELLAHGASARARDRVLNWTPLRYADAALRLPSKPGSVRLASQTHLRVVESLLRAGADATDAPRLLQHSHVLLAVALQLDLAYVARLLIKRLGPLVVQRHRRQTYLHVAAQHGSHATVHMLLQLGFKANEAERKTRRTALHVAAAHGHAEACEALLRGGARVNGRCALGRTALHEAAARGHEAASRALLTAGASLCAEDHDGASPLQEAASWGDGSPVWRMLASRASGPGGAVVSAAALARRPTPHADFMPRVALHAPSRLARALSALRPHLCV</sequence>
<organism evidence="5 6">
    <name type="scientific">Gryllus longicercus</name>
    <dbReference type="NCBI Taxonomy" id="2509291"/>
    <lineage>
        <taxon>Eukaryota</taxon>
        <taxon>Metazoa</taxon>
        <taxon>Ecdysozoa</taxon>
        <taxon>Arthropoda</taxon>
        <taxon>Hexapoda</taxon>
        <taxon>Insecta</taxon>
        <taxon>Pterygota</taxon>
        <taxon>Neoptera</taxon>
        <taxon>Polyneoptera</taxon>
        <taxon>Orthoptera</taxon>
        <taxon>Ensifera</taxon>
        <taxon>Gryllidea</taxon>
        <taxon>Grylloidea</taxon>
        <taxon>Gryllidae</taxon>
        <taxon>Gryllinae</taxon>
        <taxon>Gryllus</taxon>
    </lineage>
</organism>
<evidence type="ECO:0000256" key="2">
    <source>
        <dbReference type="ARBA" id="ARBA00023043"/>
    </source>
</evidence>
<dbReference type="PANTHER" id="PTHR24198">
    <property type="entry name" value="ANKYRIN REPEAT AND PROTEIN KINASE DOMAIN-CONTAINING PROTEIN"/>
    <property type="match status" value="1"/>
</dbReference>
<evidence type="ECO:0000313" key="5">
    <source>
        <dbReference type="EMBL" id="KAK7873917.1"/>
    </source>
</evidence>
<dbReference type="Proteomes" id="UP001378592">
    <property type="component" value="Unassembled WGS sequence"/>
</dbReference>
<proteinExistence type="predicted"/>
<dbReference type="InterPro" id="IPR002110">
    <property type="entry name" value="Ankyrin_rpt"/>
</dbReference>
<dbReference type="InterPro" id="IPR007111">
    <property type="entry name" value="NACHT_NTPase"/>
</dbReference>
<dbReference type="PROSITE" id="PS50837">
    <property type="entry name" value="NACHT"/>
    <property type="match status" value="1"/>
</dbReference>
<dbReference type="Gene3D" id="1.25.40.20">
    <property type="entry name" value="Ankyrin repeat-containing domain"/>
    <property type="match status" value="2"/>
</dbReference>
<dbReference type="Pfam" id="PF05729">
    <property type="entry name" value="NACHT"/>
    <property type="match status" value="1"/>
</dbReference>
<feature type="repeat" description="ANK" evidence="3">
    <location>
        <begin position="1234"/>
        <end position="1266"/>
    </location>
</feature>
<dbReference type="PANTHER" id="PTHR24198:SF165">
    <property type="entry name" value="ANKYRIN REPEAT-CONTAINING PROTEIN-RELATED"/>
    <property type="match status" value="1"/>
</dbReference>
<feature type="repeat" description="ANK" evidence="3">
    <location>
        <begin position="1167"/>
        <end position="1199"/>
    </location>
</feature>
<dbReference type="InterPro" id="IPR036770">
    <property type="entry name" value="Ankyrin_rpt-contain_sf"/>
</dbReference>
<comment type="caution">
    <text evidence="5">The sequence shown here is derived from an EMBL/GenBank/DDBJ whole genome shotgun (WGS) entry which is preliminary data.</text>
</comment>
<keyword evidence="2 3" id="KW-0040">ANK repeat</keyword>
<reference evidence="5 6" key="1">
    <citation type="submission" date="2024-03" db="EMBL/GenBank/DDBJ databases">
        <title>The genome assembly and annotation of the cricket Gryllus longicercus Weissman &amp; Gray.</title>
        <authorList>
            <person name="Szrajer S."/>
            <person name="Gray D."/>
            <person name="Ylla G."/>
        </authorList>
    </citation>
    <scope>NUCLEOTIDE SEQUENCE [LARGE SCALE GENOMIC DNA]</scope>
    <source>
        <strain evidence="5">DAG 2021-001</strain>
        <tissue evidence="5">Whole body minus gut</tissue>
    </source>
</reference>
<protein>
    <recommendedName>
        <fullName evidence="4">NACHT domain-containing protein</fullName>
    </recommendedName>
</protein>
<gene>
    <name evidence="5" type="ORF">R5R35_012931</name>
</gene>
<dbReference type="PROSITE" id="PS50297">
    <property type="entry name" value="ANK_REP_REGION"/>
    <property type="match status" value="3"/>
</dbReference>
<keyword evidence="1" id="KW-0677">Repeat</keyword>
<name>A0AAN9WDB2_9ORTH</name>
<feature type="domain" description="NACHT" evidence="4">
    <location>
        <begin position="646"/>
        <end position="767"/>
    </location>
</feature>
<dbReference type="SUPFAM" id="SSF48403">
    <property type="entry name" value="Ankyrin repeat"/>
    <property type="match status" value="1"/>
</dbReference>
<dbReference type="SMART" id="SM00248">
    <property type="entry name" value="ANK"/>
    <property type="match status" value="5"/>
</dbReference>
<dbReference type="Pfam" id="PF12796">
    <property type="entry name" value="Ank_2"/>
    <property type="match status" value="2"/>
</dbReference>
<dbReference type="Gene3D" id="3.40.50.300">
    <property type="entry name" value="P-loop containing nucleotide triphosphate hydrolases"/>
    <property type="match status" value="1"/>
</dbReference>
<feature type="repeat" description="ANK" evidence="3">
    <location>
        <begin position="1201"/>
        <end position="1233"/>
    </location>
</feature>
<dbReference type="EMBL" id="JAZDUA010000007">
    <property type="protein sequence ID" value="KAK7873917.1"/>
    <property type="molecule type" value="Genomic_DNA"/>
</dbReference>
<dbReference type="InterPro" id="IPR027417">
    <property type="entry name" value="P-loop_NTPase"/>
</dbReference>
<feature type="repeat" description="ANK" evidence="3">
    <location>
        <begin position="1049"/>
        <end position="1081"/>
    </location>
</feature>
<dbReference type="SUPFAM" id="SSF52540">
    <property type="entry name" value="P-loop containing nucleoside triphosphate hydrolases"/>
    <property type="match status" value="1"/>
</dbReference>
<evidence type="ECO:0000256" key="3">
    <source>
        <dbReference type="PROSITE-ProRule" id="PRU00023"/>
    </source>
</evidence>
<dbReference type="PROSITE" id="PS50088">
    <property type="entry name" value="ANK_REPEAT"/>
    <property type="match status" value="5"/>
</dbReference>
<feature type="repeat" description="ANK" evidence="3">
    <location>
        <begin position="1021"/>
        <end position="1048"/>
    </location>
</feature>
<accession>A0AAN9WDB2</accession>
<keyword evidence="6" id="KW-1185">Reference proteome</keyword>